<dbReference type="GO" id="GO:0016757">
    <property type="term" value="F:glycosyltransferase activity"/>
    <property type="evidence" value="ECO:0007669"/>
    <property type="project" value="UniProtKB-KW"/>
</dbReference>
<gene>
    <name evidence="4" type="ORF">MBELCI_0772</name>
</gene>
<dbReference type="CDD" id="cd06223">
    <property type="entry name" value="PRTases_typeI"/>
    <property type="match status" value="1"/>
</dbReference>
<dbReference type="InterPro" id="IPR000836">
    <property type="entry name" value="PRTase_dom"/>
</dbReference>
<evidence type="ECO:0000256" key="1">
    <source>
        <dbReference type="ARBA" id="ARBA00008007"/>
    </source>
</evidence>
<dbReference type="EMBL" id="BATB01000006">
    <property type="protein sequence ID" value="GAD54720.1"/>
    <property type="molecule type" value="Genomic_DNA"/>
</dbReference>
<dbReference type="InterPro" id="IPR051910">
    <property type="entry name" value="ComF/GntX_DNA_util-trans"/>
</dbReference>
<feature type="domain" description="Double zinc ribbon" evidence="3">
    <location>
        <begin position="4"/>
        <end position="63"/>
    </location>
</feature>
<dbReference type="InterPro" id="IPR029057">
    <property type="entry name" value="PRTase-like"/>
</dbReference>
<comment type="caution">
    <text evidence="4">The sequence shown here is derived from an EMBL/GenBank/DDBJ whole genome shotgun (WGS) entry which is preliminary data.</text>
</comment>
<keyword evidence="4" id="KW-0328">Glycosyltransferase</keyword>
<dbReference type="SUPFAM" id="SSF53271">
    <property type="entry name" value="PRTase-like"/>
    <property type="match status" value="1"/>
</dbReference>
<accession>U2Z057</accession>
<dbReference type="STRING" id="1337093.MBELCI_0772"/>
<evidence type="ECO:0000313" key="4">
    <source>
        <dbReference type="EMBL" id="GAD54720.1"/>
    </source>
</evidence>
<proteinExistence type="inferred from homology"/>
<sequence>MQSVLRAIYPAACMGCGEMTEEDFALCGACWRDTPFLGGAMCGFCARPLPGEAEPGLVCDACMSAPPPWSQGRAVLRYRDGARRLVLGLKHGDRTDLAAPMALWMARAVADLARPDMLVVPVPLHRSRLWRRRYNQSALLAAGVARALGCAHGPDALWRHRPTASLGGQDAEARRATLDGAIRAHPRRGAGMRGRAVLIVDDVLTSGATLTACAQAARAAGAAQIYVAALARAAPDP</sequence>
<feature type="domain" description="Phosphoribosyltransferase" evidence="2">
    <location>
        <begin position="176"/>
        <end position="232"/>
    </location>
</feature>
<evidence type="ECO:0000259" key="2">
    <source>
        <dbReference type="Pfam" id="PF00156"/>
    </source>
</evidence>
<reference evidence="4" key="1">
    <citation type="journal article" date="2013" name="Genome Announc.">
        <title>Draft Genome Sequence of Loktanella cinnabarina LL-001T, Isolated from Deep-Sea Floor Sediment.</title>
        <authorList>
            <person name="Nishi S."/>
            <person name="Tsubouchi T."/>
            <person name="Takaki Y."/>
            <person name="Koyanagi R."/>
            <person name="Satoh N."/>
            <person name="Maruyama T."/>
            <person name="Hatada Y."/>
        </authorList>
    </citation>
    <scope>NUCLEOTIDE SEQUENCE [LARGE SCALE GENOMIC DNA]</scope>
    <source>
        <strain evidence="4">LL-001</strain>
    </source>
</reference>
<dbReference type="AlphaFoldDB" id="U2Z057"/>
<organism evidence="4 5">
    <name type="scientific">Limimaricola cinnabarinus LL-001</name>
    <dbReference type="NCBI Taxonomy" id="1337093"/>
    <lineage>
        <taxon>Bacteria</taxon>
        <taxon>Pseudomonadati</taxon>
        <taxon>Pseudomonadota</taxon>
        <taxon>Alphaproteobacteria</taxon>
        <taxon>Rhodobacterales</taxon>
        <taxon>Paracoccaceae</taxon>
        <taxon>Limimaricola</taxon>
    </lineage>
</organism>
<dbReference type="Gene3D" id="3.40.50.2020">
    <property type="match status" value="1"/>
</dbReference>
<protein>
    <submittedName>
        <fullName evidence="4">Competence protein F homolog, phosphoribosyltransferase domain</fullName>
    </submittedName>
</protein>
<keyword evidence="4" id="KW-0808">Transferase</keyword>
<dbReference type="PANTHER" id="PTHR47505">
    <property type="entry name" value="DNA UTILIZATION PROTEIN YHGH"/>
    <property type="match status" value="1"/>
</dbReference>
<name>U2Z057_9RHOB</name>
<keyword evidence="5" id="KW-1185">Reference proteome</keyword>
<dbReference type="Pfam" id="PF18912">
    <property type="entry name" value="DZR_2"/>
    <property type="match status" value="1"/>
</dbReference>
<dbReference type="InterPro" id="IPR044005">
    <property type="entry name" value="DZR_2"/>
</dbReference>
<dbReference type="PANTHER" id="PTHR47505:SF1">
    <property type="entry name" value="DNA UTILIZATION PROTEIN YHGH"/>
    <property type="match status" value="1"/>
</dbReference>
<dbReference type="Pfam" id="PF00156">
    <property type="entry name" value="Pribosyltran"/>
    <property type="match status" value="1"/>
</dbReference>
<dbReference type="Proteomes" id="UP000016566">
    <property type="component" value="Unassembled WGS sequence"/>
</dbReference>
<evidence type="ECO:0000313" key="5">
    <source>
        <dbReference type="Proteomes" id="UP000016566"/>
    </source>
</evidence>
<comment type="similarity">
    <text evidence="1">Belongs to the ComF/GntX family.</text>
</comment>
<dbReference type="eggNOG" id="COG1040">
    <property type="taxonomic scope" value="Bacteria"/>
</dbReference>
<evidence type="ECO:0000259" key="3">
    <source>
        <dbReference type="Pfam" id="PF18912"/>
    </source>
</evidence>